<accession>A0A5B8NUC9</accession>
<proteinExistence type="inferred from homology"/>
<dbReference type="SUPFAM" id="SSF56349">
    <property type="entry name" value="DNA breaking-rejoining enzymes"/>
    <property type="match status" value="1"/>
</dbReference>
<dbReference type="GO" id="GO:0015074">
    <property type="term" value="P:DNA integration"/>
    <property type="evidence" value="ECO:0007669"/>
    <property type="project" value="InterPro"/>
</dbReference>
<dbReference type="KEGG" id="enn:FRE64_16840"/>
<feature type="compositionally biased region" description="Basic and acidic residues" evidence="4">
    <location>
        <begin position="209"/>
        <end position="229"/>
    </location>
</feature>
<keyword evidence="3" id="KW-0233">DNA recombination</keyword>
<dbReference type="GO" id="GO:0006310">
    <property type="term" value="P:DNA recombination"/>
    <property type="evidence" value="ECO:0007669"/>
    <property type="project" value="UniProtKB-KW"/>
</dbReference>
<protein>
    <submittedName>
        <fullName evidence="6">Site-specific integrase</fullName>
    </submittedName>
</protein>
<reference evidence="6" key="1">
    <citation type="submission" date="2019-08" db="EMBL/GenBank/DDBJ databases">
        <title>Carotenoids and Carotenoid Binding Proteins in the Halophilic Cyanobacterium Euhalothece sp. ZM00.</title>
        <authorList>
            <person name="Cho S.M."/>
            <person name="Song J.Y."/>
            <person name="Park Y.-I."/>
        </authorList>
    </citation>
    <scope>NUCLEOTIDE SEQUENCE [LARGE SCALE GENOMIC DNA]</scope>
    <source>
        <strain evidence="6">Z-M001</strain>
        <plasmid evidence="6">pEu2</plasmid>
    </source>
</reference>
<name>A0A5B8NUC9_9CHRO</name>
<dbReference type="OrthoDB" id="456420at2"/>
<evidence type="ECO:0000313" key="7">
    <source>
        <dbReference type="Proteomes" id="UP000318453"/>
    </source>
</evidence>
<organism evidence="6 7">
    <name type="scientific">Euhalothece natronophila Z-M001</name>
    <dbReference type="NCBI Taxonomy" id="522448"/>
    <lineage>
        <taxon>Bacteria</taxon>
        <taxon>Bacillati</taxon>
        <taxon>Cyanobacteriota</taxon>
        <taxon>Cyanophyceae</taxon>
        <taxon>Oscillatoriophycideae</taxon>
        <taxon>Chroococcales</taxon>
        <taxon>Halothecacae</taxon>
        <taxon>Halothece cluster</taxon>
        <taxon>Euhalothece</taxon>
    </lineage>
</organism>
<dbReference type="InterPro" id="IPR002104">
    <property type="entry name" value="Integrase_catalytic"/>
</dbReference>
<feature type="region of interest" description="Disordered" evidence="4">
    <location>
        <begin position="200"/>
        <end position="229"/>
    </location>
</feature>
<dbReference type="PANTHER" id="PTHR30349:SF41">
    <property type="entry name" value="INTEGRASE_RECOMBINASE PROTEIN MJ0367-RELATED"/>
    <property type="match status" value="1"/>
</dbReference>
<dbReference type="InterPro" id="IPR050090">
    <property type="entry name" value="Tyrosine_recombinase_XerCD"/>
</dbReference>
<dbReference type="EMBL" id="CP042328">
    <property type="protein sequence ID" value="QDZ41640.1"/>
    <property type="molecule type" value="Genomic_DNA"/>
</dbReference>
<dbReference type="AlphaFoldDB" id="A0A5B8NUC9"/>
<keyword evidence="7" id="KW-1185">Reference proteome</keyword>
<evidence type="ECO:0000259" key="5">
    <source>
        <dbReference type="PROSITE" id="PS51898"/>
    </source>
</evidence>
<keyword evidence="2" id="KW-0238">DNA-binding</keyword>
<dbReference type="CDD" id="cd00796">
    <property type="entry name" value="INT_Rci_Hp1_C"/>
    <property type="match status" value="1"/>
</dbReference>
<dbReference type="PROSITE" id="PS51898">
    <property type="entry name" value="TYR_RECOMBINASE"/>
    <property type="match status" value="1"/>
</dbReference>
<comment type="similarity">
    <text evidence="1">Belongs to the 'phage' integrase family.</text>
</comment>
<dbReference type="InterPro" id="IPR013762">
    <property type="entry name" value="Integrase-like_cat_sf"/>
</dbReference>
<evidence type="ECO:0000256" key="2">
    <source>
        <dbReference type="ARBA" id="ARBA00023125"/>
    </source>
</evidence>
<dbReference type="Proteomes" id="UP000318453">
    <property type="component" value="Plasmid pEu2"/>
</dbReference>
<keyword evidence="6" id="KW-0614">Plasmid</keyword>
<dbReference type="RefSeq" id="WP_146297565.1">
    <property type="nucleotide sequence ID" value="NZ_CP042328.1"/>
</dbReference>
<sequence length="229" mass="26033">MKIDRHGQAKILTPKEIQLLFTQGLTNPRDRALFGICLYGACRIREACSLRTADVYNRKGKPREDLIIRKENTKGKLATRTIPVIEELRSLLIDYYPQPRTWFLFTGRHGRGHIHPDSAAKILRDACYELDLEGVSTHSFRRTALTQMSNAGIPLRVIQKISGHRSLGVLQSYLEVTPEQVRGAASALSLLGYSDHNVNDSPSSLEWEANLKNEERESKLKRDREKNPD</sequence>
<dbReference type="InterPro" id="IPR011010">
    <property type="entry name" value="DNA_brk_join_enz"/>
</dbReference>
<gene>
    <name evidence="6" type="ORF">FRE64_16840</name>
</gene>
<feature type="domain" description="Tyr recombinase" evidence="5">
    <location>
        <begin position="7"/>
        <end position="186"/>
    </location>
</feature>
<dbReference type="PANTHER" id="PTHR30349">
    <property type="entry name" value="PHAGE INTEGRASE-RELATED"/>
    <property type="match status" value="1"/>
</dbReference>
<dbReference type="GO" id="GO:0003677">
    <property type="term" value="F:DNA binding"/>
    <property type="evidence" value="ECO:0007669"/>
    <property type="project" value="UniProtKB-KW"/>
</dbReference>
<evidence type="ECO:0000256" key="1">
    <source>
        <dbReference type="ARBA" id="ARBA00008857"/>
    </source>
</evidence>
<evidence type="ECO:0000313" key="6">
    <source>
        <dbReference type="EMBL" id="QDZ41640.1"/>
    </source>
</evidence>
<evidence type="ECO:0000256" key="4">
    <source>
        <dbReference type="SAM" id="MobiDB-lite"/>
    </source>
</evidence>
<geneLocation type="plasmid" evidence="7">
    <name>peu2</name>
</geneLocation>
<dbReference type="Gene3D" id="1.10.443.10">
    <property type="entry name" value="Intergrase catalytic core"/>
    <property type="match status" value="1"/>
</dbReference>
<dbReference type="Pfam" id="PF00589">
    <property type="entry name" value="Phage_integrase"/>
    <property type="match status" value="1"/>
</dbReference>
<evidence type="ECO:0000256" key="3">
    <source>
        <dbReference type="ARBA" id="ARBA00023172"/>
    </source>
</evidence>